<reference evidence="4 5" key="1">
    <citation type="submission" date="2016-11" db="EMBL/GenBank/DDBJ databases">
        <title>The macronuclear genome of Stentor coeruleus: a giant cell with tiny introns.</title>
        <authorList>
            <person name="Slabodnick M."/>
            <person name="Ruby J.G."/>
            <person name="Reiff S.B."/>
            <person name="Swart E.C."/>
            <person name="Gosai S."/>
            <person name="Prabakaran S."/>
            <person name="Witkowska E."/>
            <person name="Larue G.E."/>
            <person name="Fisher S."/>
            <person name="Freeman R.M."/>
            <person name="Gunawardena J."/>
            <person name="Chu W."/>
            <person name="Stover N.A."/>
            <person name="Gregory B.D."/>
            <person name="Nowacki M."/>
            <person name="Derisi J."/>
            <person name="Roy S.W."/>
            <person name="Marshall W.F."/>
            <person name="Sood P."/>
        </authorList>
    </citation>
    <scope>NUCLEOTIDE SEQUENCE [LARGE SCALE GENOMIC DNA]</scope>
    <source>
        <strain evidence="4">WM001</strain>
    </source>
</reference>
<dbReference type="FunFam" id="1.10.8.270:FF:000016">
    <property type="entry name" value="TBC1 domain family member 2A"/>
    <property type="match status" value="1"/>
</dbReference>
<sequence length="323" mass="38618">MNLSSSIDKYGFLSSIETSTETPHSSLKLNARIEKWLVMIENWSYYSKHKHNLIKSRVRKGIPDMLRSRVWVLITRGLDVKSSYTRHLYFRLCNQEDDPECISIIEKDLNRTYPNHELFNCNLGQDSLRNILRAYAFFDPEVGYCQGMAYIVGIIRMYMDEESSFWLLVAIMNHYDMRSMFKDGLDKVYQCFYKANSLLKIYEPSIWNKLKDINFTPQIYSTQWFMTIYSNFPIETRLRIWDCFLCEGPKILFRVFIGFFRMNRKLFKSLTFENTLKIIRKIENECNQDELLDAAFSINLSKKKLAQLEKEYAYKPRKEMITW</sequence>
<dbReference type="FunFam" id="1.10.10.750:FF:000003">
    <property type="entry name" value="GTPase activating protein (Evi5)"/>
    <property type="match status" value="1"/>
</dbReference>
<dbReference type="Pfam" id="PF00566">
    <property type="entry name" value="RabGAP-TBC"/>
    <property type="match status" value="1"/>
</dbReference>
<dbReference type="InterPro" id="IPR050302">
    <property type="entry name" value="Rab_GAP_TBC_domain"/>
</dbReference>
<dbReference type="GO" id="GO:0005096">
    <property type="term" value="F:GTPase activator activity"/>
    <property type="evidence" value="ECO:0007669"/>
    <property type="project" value="UniProtKB-KW"/>
</dbReference>
<keyword evidence="5" id="KW-1185">Reference proteome</keyword>
<gene>
    <name evidence="4" type="ORF">SteCoe_7607</name>
</gene>
<comment type="caution">
    <text evidence="4">The sequence shown here is derived from an EMBL/GenBank/DDBJ whole genome shotgun (WGS) entry which is preliminary data.</text>
</comment>
<dbReference type="InterPro" id="IPR000195">
    <property type="entry name" value="Rab-GAP-TBC_dom"/>
</dbReference>
<dbReference type="Proteomes" id="UP000187209">
    <property type="component" value="Unassembled WGS sequence"/>
</dbReference>
<evidence type="ECO:0000256" key="2">
    <source>
        <dbReference type="ARBA" id="ARBA00023054"/>
    </source>
</evidence>
<dbReference type="OrthoDB" id="294251at2759"/>
<protein>
    <recommendedName>
        <fullName evidence="3">Rab-GAP TBC domain-containing protein</fullName>
    </recommendedName>
</protein>
<dbReference type="GO" id="GO:0031267">
    <property type="term" value="F:small GTPase binding"/>
    <property type="evidence" value="ECO:0007669"/>
    <property type="project" value="TreeGrafter"/>
</dbReference>
<feature type="domain" description="Rab-GAP TBC" evidence="3">
    <location>
        <begin position="61"/>
        <end position="248"/>
    </location>
</feature>
<accession>A0A1R2CM75</accession>
<dbReference type="Gene3D" id="1.10.8.270">
    <property type="entry name" value="putative rabgap domain of human tbc1 domain family member 14 like domains"/>
    <property type="match status" value="1"/>
</dbReference>
<organism evidence="4 5">
    <name type="scientific">Stentor coeruleus</name>
    <dbReference type="NCBI Taxonomy" id="5963"/>
    <lineage>
        <taxon>Eukaryota</taxon>
        <taxon>Sar</taxon>
        <taxon>Alveolata</taxon>
        <taxon>Ciliophora</taxon>
        <taxon>Postciliodesmatophora</taxon>
        <taxon>Heterotrichea</taxon>
        <taxon>Heterotrichida</taxon>
        <taxon>Stentoridae</taxon>
        <taxon>Stentor</taxon>
    </lineage>
</organism>
<dbReference type="SMART" id="SM00164">
    <property type="entry name" value="TBC"/>
    <property type="match status" value="1"/>
</dbReference>
<dbReference type="PROSITE" id="PS50086">
    <property type="entry name" value="TBC_RABGAP"/>
    <property type="match status" value="1"/>
</dbReference>
<dbReference type="InterPro" id="IPR035969">
    <property type="entry name" value="Rab-GAP_TBC_sf"/>
</dbReference>
<proteinExistence type="predicted"/>
<dbReference type="Gene3D" id="1.10.10.750">
    <property type="entry name" value="Ypt/Rab-GAP domain of gyp1p, domain 1"/>
    <property type="match status" value="1"/>
</dbReference>
<name>A0A1R2CM75_9CILI</name>
<keyword evidence="1" id="KW-0343">GTPase activation</keyword>
<evidence type="ECO:0000313" key="4">
    <source>
        <dbReference type="EMBL" id="OMJ90117.1"/>
    </source>
</evidence>
<dbReference type="PANTHER" id="PTHR47219:SF9">
    <property type="entry name" value="GTPASE ACTIVATING PROTEIN AND CENTROSOME-ASSOCIATED, ISOFORM B"/>
    <property type="match status" value="1"/>
</dbReference>
<dbReference type="Gene3D" id="1.10.472.80">
    <property type="entry name" value="Ypt/Rab-GAP domain of gyp1p, domain 3"/>
    <property type="match status" value="1"/>
</dbReference>
<keyword evidence="2" id="KW-0175">Coiled coil</keyword>
<dbReference type="SUPFAM" id="SSF47923">
    <property type="entry name" value="Ypt/Rab-GAP domain of gyp1p"/>
    <property type="match status" value="2"/>
</dbReference>
<dbReference type="EMBL" id="MPUH01000110">
    <property type="protein sequence ID" value="OMJ90117.1"/>
    <property type="molecule type" value="Genomic_DNA"/>
</dbReference>
<evidence type="ECO:0000256" key="1">
    <source>
        <dbReference type="ARBA" id="ARBA00022468"/>
    </source>
</evidence>
<dbReference type="PANTHER" id="PTHR47219">
    <property type="entry name" value="RAB GTPASE-ACTIVATING PROTEIN 1-LIKE"/>
    <property type="match status" value="1"/>
</dbReference>
<evidence type="ECO:0000259" key="3">
    <source>
        <dbReference type="PROSITE" id="PS50086"/>
    </source>
</evidence>
<evidence type="ECO:0000313" key="5">
    <source>
        <dbReference type="Proteomes" id="UP000187209"/>
    </source>
</evidence>
<dbReference type="AlphaFoldDB" id="A0A1R2CM75"/>